<keyword evidence="3" id="KW-1185">Reference proteome</keyword>
<feature type="transmembrane region" description="Helical" evidence="1">
    <location>
        <begin position="46"/>
        <end position="68"/>
    </location>
</feature>
<dbReference type="AlphaFoldDB" id="A0ABD2L6P7"/>
<name>A0ABD2L6P7_9BILA</name>
<dbReference type="EMBL" id="JBICBT010000530">
    <property type="protein sequence ID" value="KAL3110726.1"/>
    <property type="molecule type" value="Genomic_DNA"/>
</dbReference>
<reference evidence="2 3" key="1">
    <citation type="submission" date="2024-10" db="EMBL/GenBank/DDBJ databases">
        <authorList>
            <person name="Kim D."/>
        </authorList>
    </citation>
    <scope>NUCLEOTIDE SEQUENCE [LARGE SCALE GENOMIC DNA]</scope>
    <source>
        <strain evidence="2">BH-2024</strain>
    </source>
</reference>
<keyword evidence="1" id="KW-0472">Membrane</keyword>
<sequence>MLLLPLALSPDALVGIVGITFFPFGFTFPQPLLYFSFPMIGQIHRWNAFVCLLLGFCFNSVLIWLLLFRSIKEMRSYSRILLQTAVVNLLLSLANALV</sequence>
<organism evidence="2 3">
    <name type="scientific">Heterodera trifolii</name>
    <dbReference type="NCBI Taxonomy" id="157864"/>
    <lineage>
        <taxon>Eukaryota</taxon>
        <taxon>Metazoa</taxon>
        <taxon>Ecdysozoa</taxon>
        <taxon>Nematoda</taxon>
        <taxon>Chromadorea</taxon>
        <taxon>Rhabditida</taxon>
        <taxon>Tylenchina</taxon>
        <taxon>Tylenchomorpha</taxon>
        <taxon>Tylenchoidea</taxon>
        <taxon>Heteroderidae</taxon>
        <taxon>Heteroderinae</taxon>
        <taxon>Heterodera</taxon>
    </lineage>
</organism>
<dbReference type="Proteomes" id="UP001620626">
    <property type="component" value="Unassembled WGS sequence"/>
</dbReference>
<evidence type="ECO:0008006" key="4">
    <source>
        <dbReference type="Google" id="ProtNLM"/>
    </source>
</evidence>
<protein>
    <recommendedName>
        <fullName evidence="4">Integral membrane protein</fullName>
    </recommendedName>
</protein>
<evidence type="ECO:0000256" key="1">
    <source>
        <dbReference type="SAM" id="Phobius"/>
    </source>
</evidence>
<accession>A0ABD2L6P7</accession>
<proteinExistence type="predicted"/>
<dbReference type="Pfam" id="PF10317">
    <property type="entry name" value="7TM_GPCR_Srd"/>
    <property type="match status" value="1"/>
</dbReference>
<keyword evidence="1" id="KW-1133">Transmembrane helix</keyword>
<evidence type="ECO:0000313" key="3">
    <source>
        <dbReference type="Proteomes" id="UP001620626"/>
    </source>
</evidence>
<comment type="caution">
    <text evidence="2">The sequence shown here is derived from an EMBL/GenBank/DDBJ whole genome shotgun (WGS) entry which is preliminary data.</text>
</comment>
<dbReference type="InterPro" id="IPR019421">
    <property type="entry name" value="7TM_GPCR_serpentine_rcpt_Srd"/>
</dbReference>
<feature type="transmembrane region" description="Helical" evidence="1">
    <location>
        <begin position="12"/>
        <end position="34"/>
    </location>
</feature>
<keyword evidence="1" id="KW-0812">Transmembrane</keyword>
<evidence type="ECO:0000313" key="2">
    <source>
        <dbReference type="EMBL" id="KAL3110726.1"/>
    </source>
</evidence>
<gene>
    <name evidence="2" type="ORF">niasHT_011231</name>
</gene>